<feature type="compositionally biased region" description="Basic and acidic residues" evidence="2">
    <location>
        <begin position="405"/>
        <end position="417"/>
    </location>
</feature>
<evidence type="ECO:0000259" key="3">
    <source>
        <dbReference type="PROSITE" id="PS50158"/>
    </source>
</evidence>
<dbReference type="SMART" id="SM00343">
    <property type="entry name" value="ZnF_C2HC"/>
    <property type="match status" value="1"/>
</dbReference>
<protein>
    <submittedName>
        <fullName evidence="4">Retrotransposon gag protein</fullName>
    </submittedName>
</protein>
<dbReference type="InterPro" id="IPR001878">
    <property type="entry name" value="Znf_CCHC"/>
</dbReference>
<dbReference type="EnsemblPlants" id="PGSC0003DMT400085648">
    <property type="protein sequence ID" value="PGSC0003DMT400085648"/>
    <property type="gene ID" value="PGSC0003DMG400035219"/>
</dbReference>
<evidence type="ECO:0000313" key="4">
    <source>
        <dbReference type="EnsemblPlants" id="PGSC0003DMT400085648"/>
    </source>
</evidence>
<dbReference type="Proteomes" id="UP000011115">
    <property type="component" value="Unassembled WGS sequence"/>
</dbReference>
<reference evidence="5" key="1">
    <citation type="journal article" date="2011" name="Nature">
        <title>Genome sequence and analysis of the tuber crop potato.</title>
        <authorList>
            <consortium name="The Potato Genome Sequencing Consortium"/>
        </authorList>
    </citation>
    <scope>NUCLEOTIDE SEQUENCE [LARGE SCALE GENOMIC DNA]</scope>
    <source>
        <strain evidence="5">cv. DM1-3 516 R44</strain>
    </source>
</reference>
<dbReference type="PANTHER" id="PTHR34482:SF57">
    <property type="entry name" value="RETROTRANSPOSON GAG DOMAIN-CONTAINING PROTEIN"/>
    <property type="match status" value="1"/>
</dbReference>
<organism evidence="4 5">
    <name type="scientific">Solanum tuberosum</name>
    <name type="common">Potato</name>
    <dbReference type="NCBI Taxonomy" id="4113"/>
    <lineage>
        <taxon>Eukaryota</taxon>
        <taxon>Viridiplantae</taxon>
        <taxon>Streptophyta</taxon>
        <taxon>Embryophyta</taxon>
        <taxon>Tracheophyta</taxon>
        <taxon>Spermatophyta</taxon>
        <taxon>Magnoliopsida</taxon>
        <taxon>eudicotyledons</taxon>
        <taxon>Gunneridae</taxon>
        <taxon>Pentapetalae</taxon>
        <taxon>asterids</taxon>
        <taxon>lamiids</taxon>
        <taxon>Solanales</taxon>
        <taxon>Solanaceae</taxon>
        <taxon>Solanoideae</taxon>
        <taxon>Solaneae</taxon>
        <taxon>Solanum</taxon>
    </lineage>
</organism>
<dbReference type="PROSITE" id="PS50158">
    <property type="entry name" value="ZF_CCHC"/>
    <property type="match status" value="1"/>
</dbReference>
<keyword evidence="1" id="KW-0863">Zinc-finger</keyword>
<evidence type="ECO:0000256" key="2">
    <source>
        <dbReference type="SAM" id="MobiDB-lite"/>
    </source>
</evidence>
<dbReference type="PaxDb" id="4113-PGSC0003DMT400085648"/>
<dbReference type="Pfam" id="PF08284">
    <property type="entry name" value="RVP_2"/>
    <property type="match status" value="1"/>
</dbReference>
<dbReference type="Gramene" id="PGSC0003DMT400085648">
    <property type="protein sequence ID" value="PGSC0003DMT400085648"/>
    <property type="gene ID" value="PGSC0003DMG400035219"/>
</dbReference>
<feature type="region of interest" description="Disordered" evidence="2">
    <location>
        <begin position="404"/>
        <end position="428"/>
    </location>
</feature>
<evidence type="ECO:0000313" key="5">
    <source>
        <dbReference type="Proteomes" id="UP000011115"/>
    </source>
</evidence>
<feature type="compositionally biased region" description="Polar residues" evidence="2">
    <location>
        <begin position="1"/>
        <end position="23"/>
    </location>
</feature>
<feature type="domain" description="CCHC-type" evidence="3">
    <location>
        <begin position="88"/>
        <end position="103"/>
    </location>
</feature>
<proteinExistence type="predicted"/>
<dbReference type="GO" id="GO:0008270">
    <property type="term" value="F:zinc ion binding"/>
    <property type="evidence" value="ECO:0007669"/>
    <property type="project" value="UniProtKB-KW"/>
</dbReference>
<dbReference type="GO" id="GO:0003676">
    <property type="term" value="F:nucleic acid binding"/>
    <property type="evidence" value="ECO:0007669"/>
    <property type="project" value="InterPro"/>
</dbReference>
<dbReference type="HOGENOM" id="CLU_641589_0_0_1"/>
<evidence type="ECO:0000256" key="1">
    <source>
        <dbReference type="PROSITE-ProRule" id="PRU00047"/>
    </source>
</evidence>
<accession>M1D9Y9</accession>
<keyword evidence="1" id="KW-0479">Metal-binding</keyword>
<reference evidence="4" key="2">
    <citation type="submission" date="2015-06" db="UniProtKB">
        <authorList>
            <consortium name="EnsemblPlants"/>
        </authorList>
    </citation>
    <scope>IDENTIFICATION</scope>
    <source>
        <strain evidence="4">DM1-3 516 R44</strain>
    </source>
</reference>
<sequence length="428" mass="46787">MTNTLGNESGQPKSNVNRSSFQPKQKGPDPSSVTAPAPKKKSEYNSKNSRAKPAYSQGSMAQGGSKPPACAKCGRNHSGMCRDGSTGCFKCGQNSHFMRECPKNKQGNGNGGNRILYSSVAPPNRAASRGAISGAGGGGNRLYAITSHQEQEDSPDVITGMIQVFNFNVYALLDPGASLSFVTQYVSMNFNVLPEQLSVPFSISTPAVMPVGLHLIIMQTQVIMISIQSLADAVEHSEIIMPPGSIVRGRPDRHNVEEQELPNAPEEQPQGEFTNAKFREAIRMLSEAVTNQVGQQREARQEGADTSRIREFLRMNPPSFTGSSTTEDLKNFIKELKKDSLSVHEYGLKFTQLSRYSPAMVANMRSRMSLFVVGLYHLSSKEGSAAMLIGDMDISRLMIYVQQVQEEKPRDKEESRNKKAKTGNESGK</sequence>
<dbReference type="AlphaFoldDB" id="M1D9Y9"/>
<keyword evidence="1" id="KW-0862">Zinc</keyword>
<name>M1D9Y9_SOLTU</name>
<dbReference type="PANTHER" id="PTHR34482">
    <property type="entry name" value="DNA DAMAGE-INDUCIBLE PROTEIN 1-LIKE"/>
    <property type="match status" value="1"/>
</dbReference>
<dbReference type="Gene3D" id="4.10.60.10">
    <property type="entry name" value="Zinc finger, CCHC-type"/>
    <property type="match status" value="1"/>
</dbReference>
<keyword evidence="5" id="KW-1185">Reference proteome</keyword>
<dbReference type="InParanoid" id="M1D9Y9"/>
<feature type="region of interest" description="Disordered" evidence="2">
    <location>
        <begin position="1"/>
        <end position="71"/>
    </location>
</feature>